<dbReference type="Gene3D" id="1.25.10.10">
    <property type="entry name" value="Leucine-rich Repeat Variant"/>
    <property type="match status" value="1"/>
</dbReference>
<dbReference type="OrthoDB" id="6260732at2759"/>
<evidence type="ECO:0000313" key="5">
    <source>
        <dbReference type="EMBL" id="TID28875.1"/>
    </source>
</evidence>
<dbReference type="Pfam" id="PF08623">
    <property type="entry name" value="TIP120"/>
    <property type="match status" value="1"/>
</dbReference>
<evidence type="ECO:0000256" key="1">
    <source>
        <dbReference type="ARBA" id="ARBA00007657"/>
    </source>
</evidence>
<reference evidence="5 6" key="1">
    <citation type="journal article" date="2019" name="Front. Genet.">
        <title>Whole-Genome Sequencing of the Opportunistic Yeast Pathogen Candida inconspicua Uncovers Its Hybrid Origin.</title>
        <authorList>
            <person name="Mixao V."/>
            <person name="Hansen A.P."/>
            <person name="Saus E."/>
            <person name="Boekhout T."/>
            <person name="Lass-Florl C."/>
            <person name="Gabaldon T."/>
        </authorList>
    </citation>
    <scope>NUCLEOTIDE SEQUENCE [LARGE SCALE GENOMIC DNA]</scope>
    <source>
        <strain evidence="5 6">CBS 180</strain>
    </source>
</reference>
<name>A0A4T0X221_9ASCO</name>
<dbReference type="Proteomes" id="UP000307173">
    <property type="component" value="Unassembled WGS sequence"/>
</dbReference>
<dbReference type="InterPro" id="IPR039852">
    <property type="entry name" value="CAND1/CAND2"/>
</dbReference>
<keyword evidence="3" id="KW-0833">Ubl conjugation pathway</keyword>
<dbReference type="PANTHER" id="PTHR12696">
    <property type="entry name" value="TIP120"/>
    <property type="match status" value="1"/>
</dbReference>
<comment type="caution">
    <text evidence="5">The sequence shown here is derived from an EMBL/GenBank/DDBJ whole genome shotgun (WGS) entry which is preliminary data.</text>
</comment>
<evidence type="ECO:0000259" key="4">
    <source>
        <dbReference type="Pfam" id="PF08623"/>
    </source>
</evidence>
<dbReference type="GO" id="GO:0010265">
    <property type="term" value="P:SCF complex assembly"/>
    <property type="evidence" value="ECO:0007669"/>
    <property type="project" value="InterPro"/>
</dbReference>
<feature type="domain" description="TATA-binding protein interacting (TIP20)" evidence="4">
    <location>
        <begin position="346"/>
        <end position="520"/>
    </location>
</feature>
<evidence type="ECO:0000256" key="3">
    <source>
        <dbReference type="ARBA" id="ARBA00022786"/>
    </source>
</evidence>
<dbReference type="InterPro" id="IPR011989">
    <property type="entry name" value="ARM-like"/>
</dbReference>
<dbReference type="EMBL" id="SELW01000364">
    <property type="protein sequence ID" value="TID28875.1"/>
    <property type="molecule type" value="Genomic_DNA"/>
</dbReference>
<organism evidence="5 6">
    <name type="scientific">Pichia inconspicua</name>
    <dbReference type="NCBI Taxonomy" id="52247"/>
    <lineage>
        <taxon>Eukaryota</taxon>
        <taxon>Fungi</taxon>
        <taxon>Dikarya</taxon>
        <taxon>Ascomycota</taxon>
        <taxon>Saccharomycotina</taxon>
        <taxon>Pichiomycetes</taxon>
        <taxon>Pichiales</taxon>
        <taxon>Pichiaceae</taxon>
        <taxon>Pichia</taxon>
    </lineage>
</organism>
<protein>
    <recommendedName>
        <fullName evidence="4">TATA-binding protein interacting (TIP20) domain-containing protein</fullName>
    </recommendedName>
</protein>
<dbReference type="AlphaFoldDB" id="A0A4T0X221"/>
<gene>
    <name evidence="5" type="ORF">CANINC_002248</name>
</gene>
<evidence type="ECO:0000256" key="2">
    <source>
        <dbReference type="ARBA" id="ARBA00022737"/>
    </source>
</evidence>
<sequence length="531" mass="60159">MIDAEDCDYALGAIIKLQSDSRINEDNCVYIGNTLVHVLDHVDVTKNLNTFVTLLLDLAVFDEFDETLPQLMKKLLTQTNEQNIVNNLKSLGNTSDLKRSKLLAVLSVTSGNNVSINQMLINLERNENVYFSLVFLNQVSKSCDIGAGIFPFIPGFSSNDQLVVKITIKLIATLISRFADKYLMDFINSLSQIQHLAPAFQTLSLILDNVKLNEESARILVAAIVNVENERVDKSVFDDEYKSAAQCIGKLVVSHSLIDFVTELTESAVLKNQRVLASLAESAKYVFNHSDLDDQNISFEYADLTTTRLIFCSNLKLKEIGTSNLTLVLTKVPSLAITLINSNFEELIEKEAKPNKTFIHIQFIGPYKHKIDDALNYRKQIFELIYYLLKTIESDNVLLLLAKIDWRLYFNNFFDSGVKDDQSIASLCLLSTLKIFEVQNTIFSEPHGEADVFELFLSRCRKVLNKKLSDTAVKQDIEKQNTLAKMIIRFLKKVHNMISVGTLVLTNTQNHIWNTFIDDTKCKFTAFDEED</sequence>
<proteinExistence type="inferred from homology"/>
<keyword evidence="6" id="KW-1185">Reference proteome</keyword>
<comment type="similarity">
    <text evidence="1">Belongs to the CAND family.</text>
</comment>
<evidence type="ECO:0000313" key="6">
    <source>
        <dbReference type="Proteomes" id="UP000307173"/>
    </source>
</evidence>
<dbReference type="STRING" id="52247.A0A4T0X221"/>
<keyword evidence="2" id="KW-0677">Repeat</keyword>
<dbReference type="InterPro" id="IPR013932">
    <property type="entry name" value="TATA-bd_TIP120"/>
</dbReference>
<dbReference type="SUPFAM" id="SSF48371">
    <property type="entry name" value="ARM repeat"/>
    <property type="match status" value="1"/>
</dbReference>
<dbReference type="InterPro" id="IPR016024">
    <property type="entry name" value="ARM-type_fold"/>
</dbReference>
<accession>A0A4T0X221</accession>